<dbReference type="GO" id="GO:0030042">
    <property type="term" value="P:actin filament depolymerization"/>
    <property type="evidence" value="ECO:0007669"/>
    <property type="project" value="InterPro"/>
</dbReference>
<evidence type="ECO:0000256" key="5">
    <source>
        <dbReference type="ARBA" id="ARBA00032427"/>
    </source>
</evidence>
<dbReference type="PANTHER" id="PTHR11913">
    <property type="entry name" value="COFILIN-RELATED"/>
    <property type="match status" value="1"/>
</dbReference>
<sequence length="143" mass="16286">MSLPSGVSITAECIDAYKELLYKRGAGKPAFVIYKISDDEQSIMVEECSPEKNYEAFLQRLTSAHDNDGKPAPRYAIYDVEYDLNEDGRSWMPDVTPTRIRMLYASTKEQLRRSLDVKVSIHADDLHDIEWKTILRVASGGRL</sequence>
<gene>
    <name evidence="7" type="ORF">ASPFODRAFT_34320</name>
</gene>
<evidence type="ECO:0000259" key="6">
    <source>
        <dbReference type="PROSITE" id="PS51263"/>
    </source>
</evidence>
<dbReference type="Pfam" id="PF00241">
    <property type="entry name" value="Cofilin_ADF"/>
    <property type="match status" value="1"/>
</dbReference>
<dbReference type="Gene3D" id="3.40.20.10">
    <property type="entry name" value="Severin"/>
    <property type="match status" value="1"/>
</dbReference>
<dbReference type="GO" id="GO:0015629">
    <property type="term" value="C:actin cytoskeleton"/>
    <property type="evidence" value="ECO:0007669"/>
    <property type="project" value="InterPro"/>
</dbReference>
<dbReference type="PROSITE" id="PS51263">
    <property type="entry name" value="ADF_H"/>
    <property type="match status" value="1"/>
</dbReference>
<dbReference type="SUPFAM" id="SSF55753">
    <property type="entry name" value="Actin depolymerizing proteins"/>
    <property type="match status" value="1"/>
</dbReference>
<dbReference type="VEuPathDB" id="FungiDB:ASPFODRAFT_34320"/>
<name>A0A1M3TF97_ASPLC</name>
<dbReference type="InterPro" id="IPR002108">
    <property type="entry name" value="ADF-H"/>
</dbReference>
<evidence type="ECO:0000256" key="1">
    <source>
        <dbReference type="ARBA" id="ARBA00004109"/>
    </source>
</evidence>
<dbReference type="OrthoDB" id="10249245at2759"/>
<evidence type="ECO:0000313" key="7">
    <source>
        <dbReference type="EMBL" id="OJZ85406.1"/>
    </source>
</evidence>
<evidence type="ECO:0000256" key="3">
    <source>
        <dbReference type="ARBA" id="ARBA00015630"/>
    </source>
</evidence>
<dbReference type="GO" id="GO:0016363">
    <property type="term" value="C:nuclear matrix"/>
    <property type="evidence" value="ECO:0007669"/>
    <property type="project" value="UniProtKB-SubCell"/>
</dbReference>
<dbReference type="AlphaFoldDB" id="A0A1M3TF97"/>
<accession>A0A1M3TF97</accession>
<keyword evidence="4" id="KW-0009">Actin-binding</keyword>
<feature type="domain" description="ADF-H" evidence="6">
    <location>
        <begin position="6"/>
        <end position="139"/>
    </location>
</feature>
<evidence type="ECO:0000313" key="8">
    <source>
        <dbReference type="Proteomes" id="UP000184063"/>
    </source>
</evidence>
<organism evidence="7 8">
    <name type="scientific">Aspergillus luchuensis (strain CBS 106.47)</name>
    <dbReference type="NCBI Taxonomy" id="1137211"/>
    <lineage>
        <taxon>Eukaryota</taxon>
        <taxon>Fungi</taxon>
        <taxon>Dikarya</taxon>
        <taxon>Ascomycota</taxon>
        <taxon>Pezizomycotina</taxon>
        <taxon>Eurotiomycetes</taxon>
        <taxon>Eurotiomycetidae</taxon>
        <taxon>Eurotiales</taxon>
        <taxon>Aspergillaceae</taxon>
        <taxon>Aspergillus</taxon>
        <taxon>Aspergillus subgen. Circumdati</taxon>
    </lineage>
</organism>
<proteinExistence type="inferred from homology"/>
<protein>
    <recommendedName>
        <fullName evidence="3">Cofilin</fullName>
    </recommendedName>
    <alternativeName>
        <fullName evidence="5">Actin-depolymerizing factor 1</fullName>
    </alternativeName>
</protein>
<dbReference type="GO" id="GO:0003779">
    <property type="term" value="F:actin binding"/>
    <property type="evidence" value="ECO:0007669"/>
    <property type="project" value="UniProtKB-KW"/>
</dbReference>
<dbReference type="SMART" id="SM00102">
    <property type="entry name" value="ADF"/>
    <property type="match status" value="1"/>
</dbReference>
<comment type="subcellular location">
    <subcellularLocation>
        <location evidence="1">Nucleus matrix</location>
    </subcellularLocation>
</comment>
<comment type="similarity">
    <text evidence="2">Belongs to the actin-binding proteins ADF family.</text>
</comment>
<dbReference type="InterPro" id="IPR029006">
    <property type="entry name" value="ADF-H/Gelsolin-like_dom_sf"/>
</dbReference>
<evidence type="ECO:0000256" key="4">
    <source>
        <dbReference type="ARBA" id="ARBA00023203"/>
    </source>
</evidence>
<dbReference type="InterPro" id="IPR017904">
    <property type="entry name" value="ADF/Cofilin"/>
</dbReference>
<reference evidence="8" key="1">
    <citation type="journal article" date="2017" name="Genome Biol.">
        <title>Comparative genomics reveals high biological diversity and specific adaptations in the industrially and medically important fungal genus Aspergillus.</title>
        <authorList>
            <person name="de Vries R.P."/>
            <person name="Riley R."/>
            <person name="Wiebenga A."/>
            <person name="Aguilar-Osorio G."/>
            <person name="Amillis S."/>
            <person name="Uchima C.A."/>
            <person name="Anderluh G."/>
            <person name="Asadollahi M."/>
            <person name="Askin M."/>
            <person name="Barry K."/>
            <person name="Battaglia E."/>
            <person name="Bayram O."/>
            <person name="Benocci T."/>
            <person name="Braus-Stromeyer S.A."/>
            <person name="Caldana C."/>
            <person name="Canovas D."/>
            <person name="Cerqueira G.C."/>
            <person name="Chen F."/>
            <person name="Chen W."/>
            <person name="Choi C."/>
            <person name="Clum A."/>
            <person name="Dos Santos R.A."/>
            <person name="Damasio A.R."/>
            <person name="Diallinas G."/>
            <person name="Emri T."/>
            <person name="Fekete E."/>
            <person name="Flipphi M."/>
            <person name="Freyberg S."/>
            <person name="Gallo A."/>
            <person name="Gournas C."/>
            <person name="Habgood R."/>
            <person name="Hainaut M."/>
            <person name="Harispe M.L."/>
            <person name="Henrissat B."/>
            <person name="Hilden K.S."/>
            <person name="Hope R."/>
            <person name="Hossain A."/>
            <person name="Karabika E."/>
            <person name="Karaffa L."/>
            <person name="Karanyi Z."/>
            <person name="Krasevec N."/>
            <person name="Kuo A."/>
            <person name="Kusch H."/>
            <person name="LaButti K."/>
            <person name="Lagendijk E.L."/>
            <person name="Lapidus A."/>
            <person name="Levasseur A."/>
            <person name="Lindquist E."/>
            <person name="Lipzen A."/>
            <person name="Logrieco A.F."/>
            <person name="MacCabe A."/>
            <person name="Maekelae M.R."/>
            <person name="Malavazi I."/>
            <person name="Melin P."/>
            <person name="Meyer V."/>
            <person name="Mielnichuk N."/>
            <person name="Miskei M."/>
            <person name="Molnar A.P."/>
            <person name="Mule G."/>
            <person name="Ngan C.Y."/>
            <person name="Orejas M."/>
            <person name="Orosz E."/>
            <person name="Ouedraogo J.P."/>
            <person name="Overkamp K.M."/>
            <person name="Park H.-S."/>
            <person name="Perrone G."/>
            <person name="Piumi F."/>
            <person name="Punt P.J."/>
            <person name="Ram A.F."/>
            <person name="Ramon A."/>
            <person name="Rauscher S."/>
            <person name="Record E."/>
            <person name="Riano-Pachon D.M."/>
            <person name="Robert V."/>
            <person name="Roehrig J."/>
            <person name="Ruller R."/>
            <person name="Salamov A."/>
            <person name="Salih N.S."/>
            <person name="Samson R.A."/>
            <person name="Sandor E."/>
            <person name="Sanguinetti M."/>
            <person name="Schuetze T."/>
            <person name="Sepcic K."/>
            <person name="Shelest E."/>
            <person name="Sherlock G."/>
            <person name="Sophianopoulou V."/>
            <person name="Squina F.M."/>
            <person name="Sun H."/>
            <person name="Susca A."/>
            <person name="Todd R.B."/>
            <person name="Tsang A."/>
            <person name="Unkles S.E."/>
            <person name="van de Wiele N."/>
            <person name="van Rossen-Uffink D."/>
            <person name="Oliveira J.V."/>
            <person name="Vesth T.C."/>
            <person name="Visser J."/>
            <person name="Yu J.-H."/>
            <person name="Zhou M."/>
            <person name="Andersen M.R."/>
            <person name="Archer D.B."/>
            <person name="Baker S.E."/>
            <person name="Benoit I."/>
            <person name="Brakhage A.A."/>
            <person name="Braus G.H."/>
            <person name="Fischer R."/>
            <person name="Frisvad J.C."/>
            <person name="Goldman G.H."/>
            <person name="Houbraken J."/>
            <person name="Oakley B."/>
            <person name="Pocsi I."/>
            <person name="Scazzocchio C."/>
            <person name="Seiboth B."/>
            <person name="vanKuyk P.A."/>
            <person name="Wortman J."/>
            <person name="Dyer P.S."/>
            <person name="Grigoriev I.V."/>
        </authorList>
    </citation>
    <scope>NUCLEOTIDE SEQUENCE [LARGE SCALE GENOMIC DNA]</scope>
    <source>
        <strain evidence="8">CBS 106.47</strain>
    </source>
</reference>
<dbReference type="CDD" id="cd11286">
    <property type="entry name" value="ADF_cofilin_like"/>
    <property type="match status" value="1"/>
</dbReference>
<dbReference type="Proteomes" id="UP000184063">
    <property type="component" value="Unassembled WGS sequence"/>
</dbReference>
<dbReference type="EMBL" id="KV878243">
    <property type="protein sequence ID" value="OJZ85406.1"/>
    <property type="molecule type" value="Genomic_DNA"/>
</dbReference>
<evidence type="ECO:0000256" key="2">
    <source>
        <dbReference type="ARBA" id="ARBA00006844"/>
    </source>
</evidence>